<sequence length="116" mass="13123">MRRDFLLAEGKRGGRPRRSQGSFPYRRTEGKPPAGRTKPEARRPPFRKRGRLGQYRTRPPDAAKRARAKRSAAFPASLFKLPLSPHGGYFFSKTPPGISIPRDPDKANRPSIIPKF</sequence>
<evidence type="ECO:0000313" key="3">
    <source>
        <dbReference type="Proteomes" id="UP000075683"/>
    </source>
</evidence>
<reference evidence="2 3" key="1">
    <citation type="submission" date="2016-01" db="EMBL/GenBank/DDBJ databases">
        <title>Draft Genome Sequences of Seven Thermophilic Sporeformers Isolated from Foods.</title>
        <authorList>
            <person name="Berendsen E.M."/>
            <person name="Wells-Bennik M.H."/>
            <person name="Krawcyk A.O."/>
            <person name="De Jong A."/>
            <person name="Holsappel S."/>
            <person name="Eijlander R.T."/>
            <person name="Kuipers O.P."/>
        </authorList>
    </citation>
    <scope>NUCLEOTIDE SEQUENCE [LARGE SCALE GENOMIC DNA]</scope>
    <source>
        <strain evidence="2 3">B4135</strain>
    </source>
</reference>
<proteinExistence type="predicted"/>
<accession>A0A150ME56</accession>
<protein>
    <submittedName>
        <fullName evidence="2">Uncharacterized protein</fullName>
    </submittedName>
</protein>
<comment type="caution">
    <text evidence="2">The sequence shown here is derived from an EMBL/GenBank/DDBJ whole genome shotgun (WGS) entry which is preliminary data.</text>
</comment>
<evidence type="ECO:0000313" key="2">
    <source>
        <dbReference type="EMBL" id="KYD22688.1"/>
    </source>
</evidence>
<name>A0A150ME56_9BACI</name>
<organism evidence="2 3">
    <name type="scientific">Caldibacillus debilis</name>
    <dbReference type="NCBI Taxonomy" id="301148"/>
    <lineage>
        <taxon>Bacteria</taxon>
        <taxon>Bacillati</taxon>
        <taxon>Bacillota</taxon>
        <taxon>Bacilli</taxon>
        <taxon>Bacillales</taxon>
        <taxon>Bacillaceae</taxon>
        <taxon>Caldibacillus</taxon>
    </lineage>
</organism>
<feature type="region of interest" description="Disordered" evidence="1">
    <location>
        <begin position="1"/>
        <end position="69"/>
    </location>
</feature>
<feature type="region of interest" description="Disordered" evidence="1">
    <location>
        <begin position="94"/>
        <end position="116"/>
    </location>
</feature>
<dbReference type="AlphaFoldDB" id="A0A150ME56"/>
<dbReference type="EMBL" id="LQYT01000009">
    <property type="protein sequence ID" value="KYD22688.1"/>
    <property type="molecule type" value="Genomic_DNA"/>
</dbReference>
<dbReference type="Proteomes" id="UP000075683">
    <property type="component" value="Unassembled WGS sequence"/>
</dbReference>
<evidence type="ECO:0000256" key="1">
    <source>
        <dbReference type="SAM" id="MobiDB-lite"/>
    </source>
</evidence>
<feature type="compositionally biased region" description="Basic and acidic residues" evidence="1">
    <location>
        <begin position="1"/>
        <end position="12"/>
    </location>
</feature>
<gene>
    <name evidence="2" type="ORF">B4135_1171</name>
</gene>